<evidence type="ECO:0000256" key="4">
    <source>
        <dbReference type="ARBA" id="ARBA00034320"/>
    </source>
</evidence>
<gene>
    <name evidence="8" type="ORF">PEB0149_017560</name>
</gene>
<dbReference type="SUPFAM" id="SSF52540">
    <property type="entry name" value="P-loop containing nucleoside triphosphate hydrolases"/>
    <property type="match status" value="1"/>
</dbReference>
<dbReference type="Pfam" id="PF02492">
    <property type="entry name" value="cobW"/>
    <property type="match status" value="1"/>
</dbReference>
<evidence type="ECO:0000256" key="5">
    <source>
        <dbReference type="ARBA" id="ARBA00045658"/>
    </source>
</evidence>
<dbReference type="Gene3D" id="3.30.1220.10">
    <property type="entry name" value="CobW-like, C-terminal domain"/>
    <property type="match status" value="1"/>
</dbReference>
<protein>
    <submittedName>
        <fullName evidence="8">GTPase, G3E family</fullName>
    </submittedName>
</protein>
<evidence type="ECO:0000256" key="6">
    <source>
        <dbReference type="ARBA" id="ARBA00049117"/>
    </source>
</evidence>
<dbReference type="SUPFAM" id="SSF90002">
    <property type="entry name" value="Hypothetical protein YjiA, C-terminal domain"/>
    <property type="match status" value="1"/>
</dbReference>
<proteinExistence type="inferred from homology"/>
<dbReference type="InterPro" id="IPR027417">
    <property type="entry name" value="P-loop_NTPase"/>
</dbReference>
<dbReference type="SMART" id="SM00833">
    <property type="entry name" value="CobW_C"/>
    <property type="match status" value="1"/>
</dbReference>
<evidence type="ECO:0000259" key="7">
    <source>
        <dbReference type="SMART" id="SM00833"/>
    </source>
</evidence>
<keyword evidence="1" id="KW-0547">Nucleotide-binding</keyword>
<dbReference type="PANTHER" id="PTHR13748">
    <property type="entry name" value="COBW-RELATED"/>
    <property type="match status" value="1"/>
</dbReference>
<dbReference type="Pfam" id="PF07683">
    <property type="entry name" value="CobW_C"/>
    <property type="match status" value="1"/>
</dbReference>
<dbReference type="AlphaFoldDB" id="A0A1R0FBN9"/>
<dbReference type="OrthoDB" id="9808822at2"/>
<feature type="domain" description="CobW C-terminal" evidence="7">
    <location>
        <begin position="244"/>
        <end position="339"/>
    </location>
</feature>
<dbReference type="InterPro" id="IPR036627">
    <property type="entry name" value="CobW-likC_sf"/>
</dbReference>
<comment type="catalytic activity">
    <reaction evidence="6">
        <text>GTP + H2O = GDP + phosphate + H(+)</text>
        <dbReference type="Rhea" id="RHEA:19669"/>
        <dbReference type="ChEBI" id="CHEBI:15377"/>
        <dbReference type="ChEBI" id="CHEBI:15378"/>
        <dbReference type="ChEBI" id="CHEBI:37565"/>
        <dbReference type="ChEBI" id="CHEBI:43474"/>
        <dbReference type="ChEBI" id="CHEBI:58189"/>
    </reaction>
    <physiologicalReaction direction="left-to-right" evidence="6">
        <dbReference type="Rhea" id="RHEA:19670"/>
    </physiologicalReaction>
</comment>
<dbReference type="InterPro" id="IPR051316">
    <property type="entry name" value="Zinc-reg_GTPase_activator"/>
</dbReference>
<dbReference type="InterPro" id="IPR011629">
    <property type="entry name" value="CobW-like_C"/>
</dbReference>
<dbReference type="Gene3D" id="3.40.50.300">
    <property type="entry name" value="P-loop containing nucleotide triphosphate hydrolases"/>
    <property type="match status" value="1"/>
</dbReference>
<accession>A0A1R0FBN9</accession>
<dbReference type="CDD" id="cd03112">
    <property type="entry name" value="CobW-like"/>
    <property type="match status" value="1"/>
</dbReference>
<comment type="similarity">
    <text evidence="4">Belongs to the SIMIBI class G3E GTPase family. ZNG1 subfamily.</text>
</comment>
<dbReference type="Proteomes" id="UP000187344">
    <property type="component" value="Unassembled WGS sequence"/>
</dbReference>
<keyword evidence="2" id="KW-0378">Hydrolase</keyword>
<evidence type="ECO:0000256" key="2">
    <source>
        <dbReference type="ARBA" id="ARBA00022801"/>
    </source>
</evidence>
<dbReference type="GO" id="GO:0000166">
    <property type="term" value="F:nucleotide binding"/>
    <property type="evidence" value="ECO:0007669"/>
    <property type="project" value="UniProtKB-KW"/>
</dbReference>
<dbReference type="EMBL" id="LXYT01000001">
    <property type="protein sequence ID" value="OLY44288.1"/>
    <property type="molecule type" value="Genomic_DNA"/>
</dbReference>
<comment type="caution">
    <text evidence="8">The sequence shown here is derived from an EMBL/GenBank/DDBJ whole genome shotgun (WGS) entry which is preliminary data.</text>
</comment>
<keyword evidence="3" id="KW-0143">Chaperone</keyword>
<name>A0A1R0FBN9_9HYPH</name>
<dbReference type="InterPro" id="IPR003495">
    <property type="entry name" value="CobW/HypB/UreG_nucleotide-bd"/>
</dbReference>
<comment type="function">
    <text evidence="5">Zinc chaperone that directly transfers zinc cofactor to target proteins, thereby activating them. Zinc is transferred from the CXCC motif in the GTPase domain to the zinc binding site in target proteins in a process requiring GTP hydrolysis.</text>
</comment>
<organism evidence="8 9">
    <name type="scientific">Bartonella apis</name>
    <dbReference type="NCBI Taxonomy" id="1686310"/>
    <lineage>
        <taxon>Bacteria</taxon>
        <taxon>Pseudomonadati</taxon>
        <taxon>Pseudomonadota</taxon>
        <taxon>Alphaproteobacteria</taxon>
        <taxon>Hyphomicrobiales</taxon>
        <taxon>Bartonellaceae</taxon>
        <taxon>Bartonella</taxon>
    </lineage>
</organism>
<evidence type="ECO:0000256" key="1">
    <source>
        <dbReference type="ARBA" id="ARBA00022741"/>
    </source>
</evidence>
<keyword evidence="9" id="KW-1185">Reference proteome</keyword>
<evidence type="ECO:0000313" key="9">
    <source>
        <dbReference type="Proteomes" id="UP000187344"/>
    </source>
</evidence>
<dbReference type="GO" id="GO:0016787">
    <property type="term" value="F:hydrolase activity"/>
    <property type="evidence" value="ECO:0007669"/>
    <property type="project" value="UniProtKB-KW"/>
</dbReference>
<reference evidence="8 9" key="1">
    <citation type="submission" date="2016-12" db="EMBL/GenBank/DDBJ databases">
        <title>Comparative genomics of Bartonella apis.</title>
        <authorList>
            <person name="Engel P."/>
        </authorList>
    </citation>
    <scope>NUCLEOTIDE SEQUENCE [LARGE SCALE GENOMIC DNA]</scope>
    <source>
        <strain evidence="8 9">PEB0149</strain>
    </source>
</reference>
<sequence>MTDFKNRIAVTIFTGFLGSGKTTLLNRVLKDPRLTDTAVIVNEFGEVGIDNLLVEQADDGLIELSNGCLCCTMRGQLVDSLASLVDRLQTGRIKRLNRVVIETTGLADPAPILQALLGHPAMVQSFVIDGVITTVDAINGLETLARHKEARNQVAFADRIVLTKTDLVADKKNLEPLTSELGKLNSTAEILYSDAAHCPPSALVNIGIFDLNKKAPDIKNWLGQQEEHEHHHHHHDVNRHSDTIHAFSLTHDKPVPYLALEAFIDLLRANHGAQMLRMKGIVELEEDPSRPVVIHGVQTLFHPPVRLSGWPNDRHETRLVMITDGIDETTVREMFDAFLGKPVLDKADRAAMTDNPLAIPGLKF</sequence>
<evidence type="ECO:0000313" key="8">
    <source>
        <dbReference type="EMBL" id="OLY44288.1"/>
    </source>
</evidence>
<dbReference type="RefSeq" id="WP_075869435.1">
    <property type="nucleotide sequence ID" value="NZ_CALYQA010000002.1"/>
</dbReference>
<evidence type="ECO:0000256" key="3">
    <source>
        <dbReference type="ARBA" id="ARBA00023186"/>
    </source>
</evidence>